<evidence type="ECO:0000313" key="2">
    <source>
        <dbReference type="Proteomes" id="UP000267418"/>
    </source>
</evidence>
<dbReference type="Proteomes" id="UP000267418">
    <property type="component" value="Unassembled WGS sequence"/>
</dbReference>
<sequence length="82" mass="9152">MAGTPSKAVPAAELRDQYGPCFGANTVIYNDSGRKWNAFGKAPYDLRGFYFLFSTPFSNQSDQLIIFIYSAIHQSRQRPLAA</sequence>
<dbReference type="RefSeq" id="WP_126473842.1">
    <property type="nucleotide sequence ID" value="NZ_RXOE01000012.1"/>
</dbReference>
<organism evidence="1 2">
    <name type="scientific">Variovorax gossypii</name>
    <dbReference type="NCBI Taxonomy" id="1679495"/>
    <lineage>
        <taxon>Bacteria</taxon>
        <taxon>Pseudomonadati</taxon>
        <taxon>Pseudomonadota</taxon>
        <taxon>Betaproteobacteria</taxon>
        <taxon>Burkholderiales</taxon>
        <taxon>Comamonadaceae</taxon>
        <taxon>Variovorax</taxon>
    </lineage>
</organism>
<accession>A0A431TE63</accession>
<name>A0A431TE63_9BURK</name>
<keyword evidence="2" id="KW-1185">Reference proteome</keyword>
<evidence type="ECO:0000313" key="1">
    <source>
        <dbReference type="EMBL" id="RTQ30703.1"/>
    </source>
</evidence>
<dbReference type="AlphaFoldDB" id="A0A431TE63"/>
<protein>
    <submittedName>
        <fullName evidence="1">Uncharacterized protein</fullName>
    </submittedName>
</protein>
<comment type="caution">
    <text evidence="1">The sequence shown here is derived from an EMBL/GenBank/DDBJ whole genome shotgun (WGS) entry which is preliminary data.</text>
</comment>
<gene>
    <name evidence="1" type="ORF">EJP69_28930</name>
</gene>
<dbReference type="EMBL" id="RXOE01000012">
    <property type="protein sequence ID" value="RTQ30703.1"/>
    <property type="molecule type" value="Genomic_DNA"/>
</dbReference>
<proteinExistence type="predicted"/>
<reference evidence="1 2" key="1">
    <citation type="submission" date="2018-12" db="EMBL/GenBank/DDBJ databases">
        <title>The genome of Variovorax gossypii DSM 100435.</title>
        <authorList>
            <person name="Gao J."/>
            <person name="Sun J."/>
        </authorList>
    </citation>
    <scope>NUCLEOTIDE SEQUENCE [LARGE SCALE GENOMIC DNA]</scope>
    <source>
        <strain evidence="1 2">DSM 100435</strain>
    </source>
</reference>